<sequence length="211" mass="23915">MLLLRLKQISFIGVRCTKTKPDWDMGSSICTESSASPQSWNARPAVLSLTTLLAKLQMQRRMARNDILPGDTVADDENEVGARPDLLVIMQEAAYYKAIIRNDESYLQKGEPALNSSPRTLYSAPPRNKFLGKFIKGSAMDPIYYDLFVAASVTEEGLRRMMHLPEASIENFFASLVPEATKFDRVLFVTAYRKYQSVETTFEIKQDLCLW</sequence>
<gene>
    <name evidence="1" type="ORF">B0H15DRAFT_803298</name>
</gene>
<evidence type="ECO:0000313" key="1">
    <source>
        <dbReference type="EMBL" id="KAJ7082191.1"/>
    </source>
</evidence>
<reference evidence="1" key="1">
    <citation type="submission" date="2023-03" db="EMBL/GenBank/DDBJ databases">
        <title>Massive genome expansion in bonnet fungi (Mycena s.s.) driven by repeated elements and novel gene families across ecological guilds.</title>
        <authorList>
            <consortium name="Lawrence Berkeley National Laboratory"/>
            <person name="Harder C.B."/>
            <person name="Miyauchi S."/>
            <person name="Viragh M."/>
            <person name="Kuo A."/>
            <person name="Thoen E."/>
            <person name="Andreopoulos B."/>
            <person name="Lu D."/>
            <person name="Skrede I."/>
            <person name="Drula E."/>
            <person name="Henrissat B."/>
            <person name="Morin E."/>
            <person name="Kohler A."/>
            <person name="Barry K."/>
            <person name="LaButti K."/>
            <person name="Morin E."/>
            <person name="Salamov A."/>
            <person name="Lipzen A."/>
            <person name="Mereny Z."/>
            <person name="Hegedus B."/>
            <person name="Baldrian P."/>
            <person name="Stursova M."/>
            <person name="Weitz H."/>
            <person name="Taylor A."/>
            <person name="Grigoriev I.V."/>
            <person name="Nagy L.G."/>
            <person name="Martin F."/>
            <person name="Kauserud H."/>
        </authorList>
    </citation>
    <scope>NUCLEOTIDE SEQUENCE</scope>
    <source>
        <strain evidence="1">CBHHK173m</strain>
    </source>
</reference>
<dbReference type="AlphaFoldDB" id="A0AAD6TWV4"/>
<evidence type="ECO:0000313" key="2">
    <source>
        <dbReference type="Proteomes" id="UP001222325"/>
    </source>
</evidence>
<comment type="caution">
    <text evidence="1">The sequence shown here is derived from an EMBL/GenBank/DDBJ whole genome shotgun (WGS) entry which is preliminary data.</text>
</comment>
<dbReference type="Proteomes" id="UP001222325">
    <property type="component" value="Unassembled WGS sequence"/>
</dbReference>
<name>A0AAD6TWV4_9AGAR</name>
<proteinExistence type="predicted"/>
<protein>
    <submittedName>
        <fullName evidence="1">Uncharacterized protein</fullName>
    </submittedName>
</protein>
<organism evidence="1 2">
    <name type="scientific">Mycena belliarum</name>
    <dbReference type="NCBI Taxonomy" id="1033014"/>
    <lineage>
        <taxon>Eukaryota</taxon>
        <taxon>Fungi</taxon>
        <taxon>Dikarya</taxon>
        <taxon>Basidiomycota</taxon>
        <taxon>Agaricomycotina</taxon>
        <taxon>Agaricomycetes</taxon>
        <taxon>Agaricomycetidae</taxon>
        <taxon>Agaricales</taxon>
        <taxon>Marasmiineae</taxon>
        <taxon>Mycenaceae</taxon>
        <taxon>Mycena</taxon>
    </lineage>
</organism>
<accession>A0AAD6TWV4</accession>
<keyword evidence="2" id="KW-1185">Reference proteome</keyword>
<dbReference type="EMBL" id="JARJCN010000046">
    <property type="protein sequence ID" value="KAJ7082191.1"/>
    <property type="molecule type" value="Genomic_DNA"/>
</dbReference>